<name>A0A9X8N9B0_9ACTN</name>
<sequence>MWGPRWSRGRYDVPDRAVLFQAMADFTPEQLLISGPLWTRSLVAELIRMVVGVAMTEQGVGTWLRQHGFTPQRHARRSYCQQQER</sequence>
<feature type="domain" description="Winged helix-turn helix" evidence="1">
    <location>
        <begin position="36"/>
        <end position="81"/>
    </location>
</feature>
<evidence type="ECO:0000313" key="2">
    <source>
        <dbReference type="EMBL" id="SHN32549.1"/>
    </source>
</evidence>
<evidence type="ECO:0000259" key="1">
    <source>
        <dbReference type="Pfam" id="PF13592"/>
    </source>
</evidence>
<proteinExistence type="predicted"/>
<protein>
    <submittedName>
        <fullName evidence="2">Winged helix-turn helix</fullName>
    </submittedName>
</protein>
<evidence type="ECO:0000313" key="3">
    <source>
        <dbReference type="Proteomes" id="UP000184388"/>
    </source>
</evidence>
<dbReference type="EMBL" id="FRBK01000036">
    <property type="protein sequence ID" value="SHN32549.1"/>
    <property type="molecule type" value="Genomic_DNA"/>
</dbReference>
<organism evidence="2 3">
    <name type="scientific">Streptomyces yunnanensis</name>
    <dbReference type="NCBI Taxonomy" id="156453"/>
    <lineage>
        <taxon>Bacteria</taxon>
        <taxon>Bacillati</taxon>
        <taxon>Actinomycetota</taxon>
        <taxon>Actinomycetes</taxon>
        <taxon>Kitasatosporales</taxon>
        <taxon>Streptomycetaceae</taxon>
        <taxon>Streptomyces</taxon>
    </lineage>
</organism>
<dbReference type="AlphaFoldDB" id="A0A9X8N9B0"/>
<dbReference type="InterPro" id="IPR025959">
    <property type="entry name" value="Winged_HTH_dom"/>
</dbReference>
<accession>A0A9X8N9B0</accession>
<dbReference type="Proteomes" id="UP000184388">
    <property type="component" value="Unassembled WGS sequence"/>
</dbReference>
<comment type="caution">
    <text evidence="2">The sequence shown here is derived from an EMBL/GenBank/DDBJ whole genome shotgun (WGS) entry which is preliminary data.</text>
</comment>
<reference evidence="3" key="1">
    <citation type="submission" date="2016-11" db="EMBL/GenBank/DDBJ databases">
        <authorList>
            <person name="Jaros S."/>
            <person name="Januszkiewicz K."/>
            <person name="Wedrychowicz H."/>
        </authorList>
    </citation>
    <scope>NUCLEOTIDE SEQUENCE [LARGE SCALE GENOMIC DNA]</scope>
    <source>
        <strain evidence="3">CGMCC 4.3555</strain>
    </source>
</reference>
<gene>
    <name evidence="2" type="ORF">SAMN05216268_13641</name>
</gene>
<dbReference type="Pfam" id="PF13592">
    <property type="entry name" value="HTH_33"/>
    <property type="match status" value="1"/>
</dbReference>